<comment type="caution">
    <text evidence="3">The sequence shown here is derived from an EMBL/GenBank/DDBJ whole genome shotgun (WGS) entry which is preliminary data.</text>
</comment>
<name>A0AAV9FFR6_ACOCL</name>
<evidence type="ECO:0000256" key="1">
    <source>
        <dbReference type="SAM" id="MobiDB-lite"/>
    </source>
</evidence>
<dbReference type="EMBL" id="JAUJYO010000002">
    <property type="protein sequence ID" value="KAK1323934.1"/>
    <property type="molecule type" value="Genomic_DNA"/>
</dbReference>
<proteinExistence type="predicted"/>
<evidence type="ECO:0008006" key="5">
    <source>
        <dbReference type="Google" id="ProtNLM"/>
    </source>
</evidence>
<dbReference type="AlphaFoldDB" id="A0AAV9FFR6"/>
<evidence type="ECO:0000313" key="4">
    <source>
        <dbReference type="Proteomes" id="UP001180020"/>
    </source>
</evidence>
<protein>
    <recommendedName>
        <fullName evidence="5">Secreted protein</fullName>
    </recommendedName>
</protein>
<keyword evidence="2" id="KW-0732">Signal</keyword>
<organism evidence="3 4">
    <name type="scientific">Acorus calamus</name>
    <name type="common">Sweet flag</name>
    <dbReference type="NCBI Taxonomy" id="4465"/>
    <lineage>
        <taxon>Eukaryota</taxon>
        <taxon>Viridiplantae</taxon>
        <taxon>Streptophyta</taxon>
        <taxon>Embryophyta</taxon>
        <taxon>Tracheophyta</taxon>
        <taxon>Spermatophyta</taxon>
        <taxon>Magnoliopsida</taxon>
        <taxon>Liliopsida</taxon>
        <taxon>Acoraceae</taxon>
        <taxon>Acorus</taxon>
    </lineage>
</organism>
<evidence type="ECO:0000313" key="3">
    <source>
        <dbReference type="EMBL" id="KAK1323934.1"/>
    </source>
</evidence>
<dbReference type="Proteomes" id="UP001180020">
    <property type="component" value="Unassembled WGS sequence"/>
</dbReference>
<reference evidence="3" key="2">
    <citation type="submission" date="2023-06" db="EMBL/GenBank/DDBJ databases">
        <authorList>
            <person name="Ma L."/>
            <person name="Liu K.-W."/>
            <person name="Li Z."/>
            <person name="Hsiao Y.-Y."/>
            <person name="Qi Y."/>
            <person name="Fu T."/>
            <person name="Tang G."/>
            <person name="Zhang D."/>
            <person name="Sun W.-H."/>
            <person name="Liu D.-K."/>
            <person name="Li Y."/>
            <person name="Chen G.-Z."/>
            <person name="Liu X.-D."/>
            <person name="Liao X.-Y."/>
            <person name="Jiang Y.-T."/>
            <person name="Yu X."/>
            <person name="Hao Y."/>
            <person name="Huang J."/>
            <person name="Zhao X.-W."/>
            <person name="Ke S."/>
            <person name="Chen Y.-Y."/>
            <person name="Wu W.-L."/>
            <person name="Hsu J.-L."/>
            <person name="Lin Y.-F."/>
            <person name="Huang M.-D."/>
            <person name="Li C.-Y."/>
            <person name="Huang L."/>
            <person name="Wang Z.-W."/>
            <person name="Zhao X."/>
            <person name="Zhong W.-Y."/>
            <person name="Peng D.-H."/>
            <person name="Ahmad S."/>
            <person name="Lan S."/>
            <person name="Zhang J.-S."/>
            <person name="Tsai W.-C."/>
            <person name="Van De Peer Y."/>
            <person name="Liu Z.-J."/>
        </authorList>
    </citation>
    <scope>NUCLEOTIDE SEQUENCE</scope>
    <source>
        <strain evidence="3">CP</strain>
        <tissue evidence="3">Leaves</tissue>
    </source>
</reference>
<accession>A0AAV9FFR6</accession>
<evidence type="ECO:0000256" key="2">
    <source>
        <dbReference type="SAM" id="SignalP"/>
    </source>
</evidence>
<gene>
    <name evidence="3" type="ORF">QJS10_CPA02g00700</name>
</gene>
<keyword evidence="4" id="KW-1185">Reference proteome</keyword>
<feature type="signal peptide" evidence="2">
    <location>
        <begin position="1"/>
        <end position="24"/>
    </location>
</feature>
<feature type="chain" id="PRO_5043698502" description="Secreted protein" evidence="2">
    <location>
        <begin position="25"/>
        <end position="83"/>
    </location>
</feature>
<reference evidence="3" key="1">
    <citation type="journal article" date="2023" name="Nat. Commun.">
        <title>Diploid and tetraploid genomes of Acorus and the evolution of monocots.</title>
        <authorList>
            <person name="Ma L."/>
            <person name="Liu K.W."/>
            <person name="Li Z."/>
            <person name="Hsiao Y.Y."/>
            <person name="Qi Y."/>
            <person name="Fu T."/>
            <person name="Tang G.D."/>
            <person name="Zhang D."/>
            <person name="Sun W.H."/>
            <person name="Liu D.K."/>
            <person name="Li Y."/>
            <person name="Chen G.Z."/>
            <person name="Liu X.D."/>
            <person name="Liao X.Y."/>
            <person name="Jiang Y.T."/>
            <person name="Yu X."/>
            <person name="Hao Y."/>
            <person name="Huang J."/>
            <person name="Zhao X.W."/>
            <person name="Ke S."/>
            <person name="Chen Y.Y."/>
            <person name="Wu W.L."/>
            <person name="Hsu J.L."/>
            <person name="Lin Y.F."/>
            <person name="Huang M.D."/>
            <person name="Li C.Y."/>
            <person name="Huang L."/>
            <person name="Wang Z.W."/>
            <person name="Zhao X."/>
            <person name="Zhong W.Y."/>
            <person name="Peng D.H."/>
            <person name="Ahmad S."/>
            <person name="Lan S."/>
            <person name="Zhang J.S."/>
            <person name="Tsai W.C."/>
            <person name="Van de Peer Y."/>
            <person name="Liu Z.J."/>
        </authorList>
    </citation>
    <scope>NUCLEOTIDE SEQUENCE</scope>
    <source>
        <strain evidence="3">CP</strain>
    </source>
</reference>
<sequence length="83" mass="9482">MLFRRGWFLCHMPFCRFLCRMLLGREVVVYKLGVLKGLKRKDDILIMVYDEGSIIHDVRMSSASTFASASPNGRTSPTEIPSE</sequence>
<feature type="region of interest" description="Disordered" evidence="1">
    <location>
        <begin position="64"/>
        <end position="83"/>
    </location>
</feature>